<evidence type="ECO:0000313" key="2">
    <source>
        <dbReference type="EMBL" id="TXL66733.1"/>
    </source>
</evidence>
<organism evidence="2 3">
    <name type="scientific">Cerasibacillus terrae</name>
    <dbReference type="NCBI Taxonomy" id="2498845"/>
    <lineage>
        <taxon>Bacteria</taxon>
        <taxon>Bacillati</taxon>
        <taxon>Bacillota</taxon>
        <taxon>Bacilli</taxon>
        <taxon>Bacillales</taxon>
        <taxon>Bacillaceae</taxon>
        <taxon>Cerasibacillus</taxon>
    </lineage>
</organism>
<dbReference type="Proteomes" id="UP000321574">
    <property type="component" value="Unassembled WGS sequence"/>
</dbReference>
<keyword evidence="3" id="KW-1185">Reference proteome</keyword>
<accession>A0A5C8P0B5</accession>
<dbReference type="NCBIfam" id="NF047388">
    <property type="entry name" value="SA1320_fam"/>
    <property type="match status" value="1"/>
</dbReference>
<comment type="caution">
    <text evidence="2">The sequence shown here is derived from an EMBL/GenBank/DDBJ whole genome shotgun (WGS) entry which is preliminary data.</text>
</comment>
<evidence type="ECO:0000313" key="3">
    <source>
        <dbReference type="Proteomes" id="UP000321574"/>
    </source>
</evidence>
<protein>
    <submittedName>
        <fullName evidence="2">DUF2974 domain-containing protein</fullName>
    </submittedName>
</protein>
<feature type="coiled-coil region" evidence="1">
    <location>
        <begin position="608"/>
        <end position="635"/>
    </location>
</feature>
<sequence length="719" mass="79687">MSTTSNIKQVDTSNTSDINHKQLNSTIKSSDVSDADLVQIAGNHAYNRDDIDKFISVNGNEYELIDITPNGDGFHNNSGLDAIALKKVDSDEIVIAYVGSEQTKEDWIETNAKLIHEDPPQQLQDAVDYYEYVKDKYKDVGTVTHVTGNSLGGALANAVAVENENVRSVTLNPALLPYGLLKDKEYDNIVNYMGTYDILTGTLEHLRLEGRIPGEHYKINHGLQHLDMFITNHTGYLKGNDPNNFQIGESINDPGYGTIRIAADFYIATSLFTGESLHGGPSTKIKIDADAMRNLADGIANINSNEFHEISEYINNSREIVEYEHEKFQERVEYLQEKLQLLIEQIALHPVFNNIASSGNYIITIIDGLIDIVDIIEGKLGFLNIILDSKPMEIIEYVSNTNINVESLISPVRLALNTVQQTINDFIFAVSNMFNDIIPDLFKGGTDFFIDAVSGELNAHYEIVQTNKDKLLQQLKQYSMQVGDIADVFEETDNKLGNAISNGTHDTPNTDITPVDPVTLDESPYLGLGMKIKEIQIEMARGQLSLHVTRKIVPVLITIEAGLIAVETALESVLFAINSTTSIVLNGNPASLIIDLFTDFKSKVRNAVNEVKQPIVDLENKVEDLRKAVARLIMGLPNITNDLLPYIDTAIFASNNFSNVALYNAASQFVLEKTEMVFSDIIYQLSQEEGGAIEANVEASKNIVKNIETLKEQISKGTF</sequence>
<dbReference type="InterPro" id="IPR029058">
    <property type="entry name" value="AB_hydrolase_fold"/>
</dbReference>
<gene>
    <name evidence="2" type="ORF">FHP05_04945</name>
</gene>
<proteinExistence type="predicted"/>
<dbReference type="RefSeq" id="WP_147666132.1">
    <property type="nucleotide sequence ID" value="NZ_VDUW01000002.1"/>
</dbReference>
<keyword evidence="1" id="KW-0175">Coiled coil</keyword>
<evidence type="ECO:0000256" key="1">
    <source>
        <dbReference type="SAM" id="Coils"/>
    </source>
</evidence>
<dbReference type="SUPFAM" id="SSF53474">
    <property type="entry name" value="alpha/beta-Hydrolases"/>
    <property type="match status" value="1"/>
</dbReference>
<reference evidence="2 3" key="1">
    <citation type="submission" date="2019-06" db="EMBL/GenBank/DDBJ databases">
        <title>Cerasibacillus sp. nov., isolated from maize field.</title>
        <authorList>
            <person name="Lin S.-Y."/>
            <person name="Tsai C.-F."/>
            <person name="Young C.-C."/>
        </authorList>
    </citation>
    <scope>NUCLEOTIDE SEQUENCE [LARGE SCALE GENOMIC DNA]</scope>
    <source>
        <strain evidence="2 3">CC-CFT480</strain>
    </source>
</reference>
<dbReference type="AlphaFoldDB" id="A0A5C8P0B5"/>
<dbReference type="OrthoDB" id="2747668at2"/>
<dbReference type="EMBL" id="VDUW01000002">
    <property type="protein sequence ID" value="TXL66733.1"/>
    <property type="molecule type" value="Genomic_DNA"/>
</dbReference>
<name>A0A5C8P0B5_9BACI</name>